<organism evidence="6 7">
    <name type="scientific">Herbaspirillum chlorophenolicum</name>
    <dbReference type="NCBI Taxonomy" id="211589"/>
    <lineage>
        <taxon>Bacteria</taxon>
        <taxon>Pseudomonadati</taxon>
        <taxon>Pseudomonadota</taxon>
        <taxon>Betaproteobacteria</taxon>
        <taxon>Burkholderiales</taxon>
        <taxon>Oxalobacteraceae</taxon>
        <taxon>Herbaspirillum</taxon>
    </lineage>
</organism>
<protein>
    <submittedName>
        <fullName evidence="6">TRAP transporter substrate-binding protein</fullName>
    </submittedName>
</protein>
<comment type="subcellular location">
    <subcellularLocation>
        <location evidence="1">Cell envelope</location>
    </subcellularLocation>
</comment>
<accession>A0ABW8ES06</accession>
<dbReference type="Proteomes" id="UP001617427">
    <property type="component" value="Unassembled WGS sequence"/>
</dbReference>
<dbReference type="NCBIfam" id="TIGR00787">
    <property type="entry name" value="dctP"/>
    <property type="match status" value="1"/>
</dbReference>
<dbReference type="EMBL" id="JBIUZV010000001">
    <property type="protein sequence ID" value="MFJ3044236.1"/>
    <property type="molecule type" value="Genomic_DNA"/>
</dbReference>
<proteinExistence type="inferred from homology"/>
<comment type="caution">
    <text evidence="6">The sequence shown here is derived from an EMBL/GenBank/DDBJ whole genome shotgun (WGS) entry which is preliminary data.</text>
</comment>
<dbReference type="InterPro" id="IPR038404">
    <property type="entry name" value="TRAP_DctP_sf"/>
</dbReference>
<gene>
    <name evidence="6" type="ORF">ACIPEN_00265</name>
</gene>
<dbReference type="CDD" id="cd13603">
    <property type="entry name" value="PBP2_TRAP_Siap_TeaA_like"/>
    <property type="match status" value="1"/>
</dbReference>
<keyword evidence="3" id="KW-0813">Transport</keyword>
<dbReference type="InterPro" id="IPR004682">
    <property type="entry name" value="TRAP_DctP"/>
</dbReference>
<evidence type="ECO:0000256" key="3">
    <source>
        <dbReference type="ARBA" id="ARBA00022448"/>
    </source>
</evidence>
<evidence type="ECO:0000256" key="4">
    <source>
        <dbReference type="ARBA" id="ARBA00022729"/>
    </source>
</evidence>
<keyword evidence="7" id="KW-1185">Reference proteome</keyword>
<name>A0ABW8ES06_9BURK</name>
<reference evidence="6 7" key="1">
    <citation type="submission" date="2024-10" db="EMBL/GenBank/DDBJ databases">
        <title>The Natural Products Discovery Center: Release of the First 8490 Sequenced Strains for Exploring Actinobacteria Biosynthetic Diversity.</title>
        <authorList>
            <person name="Kalkreuter E."/>
            <person name="Kautsar S.A."/>
            <person name="Yang D."/>
            <person name="Bader C.D."/>
            <person name="Teijaro C.N."/>
            <person name="Fluegel L."/>
            <person name="Davis C.M."/>
            <person name="Simpson J.R."/>
            <person name="Lauterbach L."/>
            <person name="Steele A.D."/>
            <person name="Gui C."/>
            <person name="Meng S."/>
            <person name="Li G."/>
            <person name="Viehrig K."/>
            <person name="Ye F."/>
            <person name="Su P."/>
            <person name="Kiefer A.F."/>
            <person name="Nichols A."/>
            <person name="Cepeda A.J."/>
            <person name="Yan W."/>
            <person name="Fan B."/>
            <person name="Jiang Y."/>
            <person name="Adhikari A."/>
            <person name="Zheng C.-J."/>
            <person name="Schuster L."/>
            <person name="Cowan T.M."/>
            <person name="Smanski M.J."/>
            <person name="Chevrette M.G."/>
            <person name="De Carvalho L.P.S."/>
            <person name="Shen B."/>
        </authorList>
    </citation>
    <scope>NUCLEOTIDE SEQUENCE [LARGE SCALE GENOMIC DNA]</scope>
    <source>
        <strain evidence="6 7">NPDC087045</strain>
    </source>
</reference>
<dbReference type="RefSeq" id="WP_402697885.1">
    <property type="nucleotide sequence ID" value="NZ_JBIUZV010000001.1"/>
</dbReference>
<comment type="similarity">
    <text evidence="2">Belongs to the bacterial solute-binding protein 7 family.</text>
</comment>
<evidence type="ECO:0000313" key="7">
    <source>
        <dbReference type="Proteomes" id="UP001617427"/>
    </source>
</evidence>
<dbReference type="PANTHER" id="PTHR33376:SF4">
    <property type="entry name" value="SIALIC ACID-BINDING PERIPLASMIC PROTEIN SIAP"/>
    <property type="match status" value="1"/>
</dbReference>
<feature type="signal peptide" evidence="5">
    <location>
        <begin position="1"/>
        <end position="23"/>
    </location>
</feature>
<feature type="chain" id="PRO_5045734580" evidence="5">
    <location>
        <begin position="24"/>
        <end position="329"/>
    </location>
</feature>
<evidence type="ECO:0000313" key="6">
    <source>
        <dbReference type="EMBL" id="MFJ3044236.1"/>
    </source>
</evidence>
<dbReference type="PIRSF" id="PIRSF006470">
    <property type="entry name" value="DctB"/>
    <property type="match status" value="1"/>
</dbReference>
<dbReference type="NCBIfam" id="NF037995">
    <property type="entry name" value="TRAP_S1"/>
    <property type="match status" value="1"/>
</dbReference>
<dbReference type="PANTHER" id="PTHR33376">
    <property type="match status" value="1"/>
</dbReference>
<keyword evidence="4 5" id="KW-0732">Signal</keyword>
<sequence length="329" mass="35807">MKKLFPCISAMLAALTFGLAAQAAAQTPIKLTLGHNAAPGNPKAEGTLKFAELVKAKSNGRITVQVAGAAQLGEDLTMISALRTGTLDMSANSQGPMSSVVPELAALGMPFLFANLQQAWALLDGPVGQDLAKRFEAKNMVLIAWFDNGIRQTTNSKHPIAKPDDLKGLKIRTPADPVTVDMFQAMGASTQQINFSELYIALQQGVVDGQENPLANIHSSKLHEVQKYMSMTNHKYESTPVLMSAITWKRLSDADRKLVREAAAEATVFQRKLVADSDEKLLAEYKSNPSVQVNSPDLAPFKAATKVVWDNWEKKPFGDFVRTLRSTVR</sequence>
<dbReference type="Pfam" id="PF03480">
    <property type="entry name" value="DctP"/>
    <property type="match status" value="1"/>
</dbReference>
<evidence type="ECO:0000256" key="1">
    <source>
        <dbReference type="ARBA" id="ARBA00004196"/>
    </source>
</evidence>
<evidence type="ECO:0000256" key="5">
    <source>
        <dbReference type="SAM" id="SignalP"/>
    </source>
</evidence>
<dbReference type="Gene3D" id="3.40.190.170">
    <property type="entry name" value="Bacterial extracellular solute-binding protein, family 7"/>
    <property type="match status" value="1"/>
</dbReference>
<dbReference type="InterPro" id="IPR018389">
    <property type="entry name" value="DctP_fam"/>
</dbReference>
<evidence type="ECO:0000256" key="2">
    <source>
        <dbReference type="ARBA" id="ARBA00009023"/>
    </source>
</evidence>